<organism evidence="4 5">
    <name type="scientific">Nesterenkonia lutea</name>
    <dbReference type="NCBI Taxonomy" id="272919"/>
    <lineage>
        <taxon>Bacteria</taxon>
        <taxon>Bacillati</taxon>
        <taxon>Actinomycetota</taxon>
        <taxon>Actinomycetes</taxon>
        <taxon>Micrococcales</taxon>
        <taxon>Micrococcaceae</taxon>
        <taxon>Nesterenkonia</taxon>
    </lineage>
</organism>
<keyword evidence="5" id="KW-1185">Reference proteome</keyword>
<dbReference type="SUPFAM" id="SSF55729">
    <property type="entry name" value="Acyl-CoA N-acyltransferases (Nat)"/>
    <property type="match status" value="1"/>
</dbReference>
<gene>
    <name evidence="4" type="ORF">H4W27_002435</name>
</gene>
<dbReference type="GO" id="GO:0016746">
    <property type="term" value="F:acyltransferase activity"/>
    <property type="evidence" value="ECO:0007669"/>
    <property type="project" value="UniProtKB-KW"/>
</dbReference>
<name>A0ABR9JHC5_9MICC</name>
<sequence>MRITEGTLDHPAVRELITEHLKDMHDTSPPESIHALDLTALHAPELTFWSAWIQPRGSLAAGDSLTPGDSLAGCAALKELGPSHGEIKTMRTAPQARGRGVASTMLEHLIAVAAARGYSRLSLETGVEDYFAAARRLYARHGFTVCPPFGSYVPDPNSVFMTRALR</sequence>
<evidence type="ECO:0000313" key="4">
    <source>
        <dbReference type="EMBL" id="MBE1525317.1"/>
    </source>
</evidence>
<dbReference type="InterPro" id="IPR050832">
    <property type="entry name" value="Bact_Acetyltransf"/>
</dbReference>
<evidence type="ECO:0000259" key="3">
    <source>
        <dbReference type="PROSITE" id="PS51186"/>
    </source>
</evidence>
<proteinExistence type="predicted"/>
<dbReference type="PANTHER" id="PTHR43877">
    <property type="entry name" value="AMINOALKYLPHOSPHONATE N-ACETYLTRANSFERASE-RELATED-RELATED"/>
    <property type="match status" value="1"/>
</dbReference>
<comment type="caution">
    <text evidence="4">The sequence shown here is derived from an EMBL/GenBank/DDBJ whole genome shotgun (WGS) entry which is preliminary data.</text>
</comment>
<dbReference type="Proteomes" id="UP000643525">
    <property type="component" value="Unassembled WGS sequence"/>
</dbReference>
<reference evidence="4 5" key="1">
    <citation type="submission" date="2020-10" db="EMBL/GenBank/DDBJ databases">
        <title>Sequencing the genomes of 1000 actinobacteria strains.</title>
        <authorList>
            <person name="Klenk H.-P."/>
        </authorList>
    </citation>
    <scope>NUCLEOTIDE SEQUENCE [LARGE SCALE GENOMIC DNA]</scope>
    <source>
        <strain evidence="4 5">DSM 15666</strain>
    </source>
</reference>
<protein>
    <submittedName>
        <fullName evidence="4">Acetyltransferase</fullName>
        <ecNumber evidence="4">2.3.1.-</ecNumber>
    </submittedName>
</protein>
<evidence type="ECO:0000313" key="5">
    <source>
        <dbReference type="Proteomes" id="UP000643525"/>
    </source>
</evidence>
<dbReference type="Pfam" id="PF00583">
    <property type="entry name" value="Acetyltransf_1"/>
    <property type="match status" value="1"/>
</dbReference>
<evidence type="ECO:0000256" key="1">
    <source>
        <dbReference type="ARBA" id="ARBA00022679"/>
    </source>
</evidence>
<dbReference type="PANTHER" id="PTHR43877:SF5">
    <property type="entry name" value="BLL8307 PROTEIN"/>
    <property type="match status" value="1"/>
</dbReference>
<dbReference type="CDD" id="cd04301">
    <property type="entry name" value="NAT_SF"/>
    <property type="match status" value="1"/>
</dbReference>
<dbReference type="Gene3D" id="3.40.630.30">
    <property type="match status" value="1"/>
</dbReference>
<dbReference type="RefSeq" id="WP_192596196.1">
    <property type="nucleotide sequence ID" value="NZ_BAAALJ010000013.1"/>
</dbReference>
<keyword evidence="1 4" id="KW-0808">Transferase</keyword>
<evidence type="ECO:0000256" key="2">
    <source>
        <dbReference type="ARBA" id="ARBA00023315"/>
    </source>
</evidence>
<dbReference type="InterPro" id="IPR016181">
    <property type="entry name" value="Acyl_CoA_acyltransferase"/>
</dbReference>
<dbReference type="EMBL" id="JADBED010000001">
    <property type="protein sequence ID" value="MBE1525317.1"/>
    <property type="molecule type" value="Genomic_DNA"/>
</dbReference>
<dbReference type="EC" id="2.3.1.-" evidence="4"/>
<dbReference type="InterPro" id="IPR000182">
    <property type="entry name" value="GNAT_dom"/>
</dbReference>
<keyword evidence="2 4" id="KW-0012">Acyltransferase</keyword>
<accession>A0ABR9JHC5</accession>
<dbReference type="PROSITE" id="PS51186">
    <property type="entry name" value="GNAT"/>
    <property type="match status" value="1"/>
</dbReference>
<feature type="domain" description="N-acetyltransferase" evidence="3">
    <location>
        <begin position="11"/>
        <end position="166"/>
    </location>
</feature>